<comment type="caution">
    <text evidence="5">The sequence shown here is derived from an EMBL/GenBank/DDBJ whole genome shotgun (WGS) entry which is preliminary data.</text>
</comment>
<keyword evidence="6" id="KW-1185">Reference proteome</keyword>
<evidence type="ECO:0000256" key="1">
    <source>
        <dbReference type="ARBA" id="ARBA00009091"/>
    </source>
</evidence>
<evidence type="ECO:0000313" key="5">
    <source>
        <dbReference type="EMBL" id="PKQ68631.1"/>
    </source>
</evidence>
<dbReference type="InterPro" id="IPR005632">
    <property type="entry name" value="Chaperone_Skp"/>
</dbReference>
<dbReference type="GO" id="GO:0051082">
    <property type="term" value="F:unfolded protein binding"/>
    <property type="evidence" value="ECO:0007669"/>
    <property type="project" value="InterPro"/>
</dbReference>
<dbReference type="PANTHER" id="PTHR35089:SF1">
    <property type="entry name" value="CHAPERONE PROTEIN SKP"/>
    <property type="match status" value="1"/>
</dbReference>
<reference evidence="5 6" key="1">
    <citation type="submission" date="2017-06" db="EMBL/GenBank/DDBJ databases">
        <title>Raineya orbicola gen. nov., sp. nov. a slightly thermophilic bacterium of the phylum Bacteroidetes and the description of Raineyaceae fam. nov.</title>
        <authorList>
            <person name="Albuquerque L."/>
            <person name="Polonia A.R.M."/>
            <person name="Barroso C."/>
            <person name="Froufe H.J.C."/>
            <person name="Lage O."/>
            <person name="Lobo-Da-Cunha A."/>
            <person name="Egas C."/>
            <person name="Da Costa M.S."/>
        </authorList>
    </citation>
    <scope>NUCLEOTIDE SEQUENCE [LARGE SCALE GENOMIC DNA]</scope>
    <source>
        <strain evidence="5 6">SPSPC-11</strain>
    </source>
</reference>
<gene>
    <name evidence="5" type="ORF">Rain11_1609</name>
</gene>
<dbReference type="Gene3D" id="3.30.910.20">
    <property type="entry name" value="Skp domain"/>
    <property type="match status" value="1"/>
</dbReference>
<dbReference type="SUPFAM" id="SSF111384">
    <property type="entry name" value="OmpH-like"/>
    <property type="match status" value="1"/>
</dbReference>
<comment type="similarity">
    <text evidence="1">Belongs to the Skp family.</text>
</comment>
<feature type="region of interest" description="Disordered" evidence="4">
    <location>
        <begin position="189"/>
        <end position="212"/>
    </location>
</feature>
<evidence type="ECO:0000256" key="2">
    <source>
        <dbReference type="ARBA" id="ARBA00022729"/>
    </source>
</evidence>
<protein>
    <submittedName>
        <fullName evidence="5">Outer membrane protein (OmpH-like)</fullName>
    </submittedName>
</protein>
<proteinExistence type="inferred from homology"/>
<keyword evidence="3" id="KW-0175">Coiled coil</keyword>
<dbReference type="OrthoDB" id="1493259at2"/>
<dbReference type="SMART" id="SM00935">
    <property type="entry name" value="OmpH"/>
    <property type="match status" value="1"/>
</dbReference>
<dbReference type="GO" id="GO:0050821">
    <property type="term" value="P:protein stabilization"/>
    <property type="evidence" value="ECO:0007669"/>
    <property type="project" value="TreeGrafter"/>
</dbReference>
<sequence>MKKIAIFAFISFILWNCENKSQTGNSTNNTSSTKNESKNDIDKSIVYVNSDSVIANYELYKKSIKEFEVKRNQYTGDIENQASAFQNKVLQAQQKAQSMTMGEIEATKKNLAAEEQRLMQYRETLLQNLASQEKEMVEKINKNIDDFMKRYAEKNGYKMILGYKQGVTAWYGDSRLDITAEVIKELNEEYNKTQSGNKSESEKEPQKNSIKK</sequence>
<dbReference type="Pfam" id="PF03938">
    <property type="entry name" value="OmpH"/>
    <property type="match status" value="1"/>
</dbReference>
<evidence type="ECO:0000256" key="3">
    <source>
        <dbReference type="SAM" id="Coils"/>
    </source>
</evidence>
<dbReference type="PANTHER" id="PTHR35089">
    <property type="entry name" value="CHAPERONE PROTEIN SKP"/>
    <property type="match status" value="1"/>
</dbReference>
<feature type="coiled-coil region" evidence="3">
    <location>
        <begin position="104"/>
        <end position="150"/>
    </location>
</feature>
<organism evidence="5 6">
    <name type="scientific">Raineya orbicola</name>
    <dbReference type="NCBI Taxonomy" id="2016530"/>
    <lineage>
        <taxon>Bacteria</taxon>
        <taxon>Pseudomonadati</taxon>
        <taxon>Bacteroidota</taxon>
        <taxon>Cytophagia</taxon>
        <taxon>Cytophagales</taxon>
        <taxon>Raineyaceae</taxon>
        <taxon>Raineya</taxon>
    </lineage>
</organism>
<evidence type="ECO:0000256" key="4">
    <source>
        <dbReference type="SAM" id="MobiDB-lite"/>
    </source>
</evidence>
<keyword evidence="2" id="KW-0732">Signal</keyword>
<dbReference type="EMBL" id="NKXO01000023">
    <property type="protein sequence ID" value="PKQ68631.1"/>
    <property type="molecule type" value="Genomic_DNA"/>
</dbReference>
<dbReference type="GO" id="GO:0005829">
    <property type="term" value="C:cytosol"/>
    <property type="evidence" value="ECO:0007669"/>
    <property type="project" value="TreeGrafter"/>
</dbReference>
<evidence type="ECO:0000313" key="6">
    <source>
        <dbReference type="Proteomes" id="UP000233387"/>
    </source>
</evidence>
<dbReference type="Proteomes" id="UP000233387">
    <property type="component" value="Unassembled WGS sequence"/>
</dbReference>
<dbReference type="AlphaFoldDB" id="A0A2N3IE92"/>
<dbReference type="InterPro" id="IPR024930">
    <property type="entry name" value="Skp_dom_sf"/>
</dbReference>
<accession>A0A2N3IE92</accession>
<dbReference type="RefSeq" id="WP_101358873.1">
    <property type="nucleotide sequence ID" value="NZ_NKXO01000023.1"/>
</dbReference>
<name>A0A2N3IE92_9BACT</name>